<comment type="caution">
    <text evidence="2">The sequence shown here is derived from an EMBL/GenBank/DDBJ whole genome shotgun (WGS) entry which is preliminary data.</text>
</comment>
<reference evidence="2 3" key="1">
    <citation type="submission" date="2018-06" db="EMBL/GenBank/DDBJ databases">
        <title>Genomic Encyclopedia of Type Strains, Phase IV (KMG-IV): sequencing the most valuable type-strain genomes for metagenomic binning, comparative biology and taxonomic classification.</title>
        <authorList>
            <person name="Goeker M."/>
        </authorList>
    </citation>
    <scope>NUCLEOTIDE SEQUENCE [LARGE SCALE GENOMIC DNA]</scope>
    <source>
        <strain evidence="2 3">DSM 25532</strain>
    </source>
</reference>
<sequence length="81" mass="8664">MVTLACKVTHPEKLGDCVAVKRAAGCAQGKRQQGCAQSKVASPHKCPHGRGGEFIGRHQKKNGRSCDLPFVMTAGARRTTF</sequence>
<name>A0A366HNC1_9BACT</name>
<dbReference type="EMBL" id="QNRR01000004">
    <property type="protein sequence ID" value="RBP44276.1"/>
    <property type="molecule type" value="Genomic_DNA"/>
</dbReference>
<evidence type="ECO:0000313" key="3">
    <source>
        <dbReference type="Proteomes" id="UP000253426"/>
    </source>
</evidence>
<evidence type="ECO:0000313" key="2">
    <source>
        <dbReference type="EMBL" id="RBP44276.1"/>
    </source>
</evidence>
<keyword evidence="3" id="KW-1185">Reference proteome</keyword>
<organism evidence="2 3">
    <name type="scientific">Roseimicrobium gellanilyticum</name>
    <dbReference type="NCBI Taxonomy" id="748857"/>
    <lineage>
        <taxon>Bacteria</taxon>
        <taxon>Pseudomonadati</taxon>
        <taxon>Verrucomicrobiota</taxon>
        <taxon>Verrucomicrobiia</taxon>
        <taxon>Verrucomicrobiales</taxon>
        <taxon>Verrucomicrobiaceae</taxon>
        <taxon>Roseimicrobium</taxon>
    </lineage>
</organism>
<feature type="region of interest" description="Disordered" evidence="1">
    <location>
        <begin position="40"/>
        <end position="60"/>
    </location>
</feature>
<protein>
    <submittedName>
        <fullName evidence="2">Uncharacterized protein</fullName>
    </submittedName>
</protein>
<evidence type="ECO:0000256" key="1">
    <source>
        <dbReference type="SAM" id="MobiDB-lite"/>
    </source>
</evidence>
<proteinExistence type="predicted"/>
<dbReference type="Proteomes" id="UP000253426">
    <property type="component" value="Unassembled WGS sequence"/>
</dbReference>
<gene>
    <name evidence="2" type="ORF">DES53_10495</name>
</gene>
<accession>A0A366HNC1</accession>
<dbReference type="AlphaFoldDB" id="A0A366HNC1"/>